<keyword evidence="1" id="KW-0238">DNA-binding</keyword>
<dbReference type="PROSITE" id="PS51736">
    <property type="entry name" value="RECOMBINASES_3"/>
    <property type="match status" value="1"/>
</dbReference>
<dbReference type="SMART" id="SM00857">
    <property type="entry name" value="Resolvase"/>
    <property type="match status" value="1"/>
</dbReference>
<dbReference type="Proteomes" id="UP000669239">
    <property type="component" value="Unassembled WGS sequence"/>
</dbReference>
<dbReference type="PANTHER" id="PTHR30461">
    <property type="entry name" value="DNA-INVERTASE FROM LAMBDOID PROPHAGE"/>
    <property type="match status" value="1"/>
</dbReference>
<accession>A0ABX2HQD3</accession>
<dbReference type="InterPro" id="IPR006119">
    <property type="entry name" value="Resolv_N"/>
</dbReference>
<evidence type="ECO:0000259" key="3">
    <source>
        <dbReference type="PROSITE" id="PS51736"/>
    </source>
</evidence>
<dbReference type="InterPro" id="IPR036162">
    <property type="entry name" value="Resolvase-like_N_sf"/>
</dbReference>
<dbReference type="CDD" id="cd00338">
    <property type="entry name" value="Ser_Recombinase"/>
    <property type="match status" value="1"/>
</dbReference>
<gene>
    <name evidence="4" type="ORF">G5B36_23740</name>
</gene>
<proteinExistence type="predicted"/>
<dbReference type="Pfam" id="PF00239">
    <property type="entry name" value="Resolvase"/>
    <property type="match status" value="1"/>
</dbReference>
<comment type="caution">
    <text evidence="4">The sequence shown here is derived from an EMBL/GenBank/DDBJ whole genome shotgun (WGS) entry which is preliminary data.</text>
</comment>
<organism evidence="4 5">
    <name type="scientific">Enterocloster aldenensis</name>
    <dbReference type="NCBI Taxonomy" id="358742"/>
    <lineage>
        <taxon>Bacteria</taxon>
        <taxon>Bacillati</taxon>
        <taxon>Bacillota</taxon>
        <taxon>Clostridia</taxon>
        <taxon>Lachnospirales</taxon>
        <taxon>Lachnospiraceae</taxon>
        <taxon>Enterocloster</taxon>
    </lineage>
</organism>
<evidence type="ECO:0000256" key="2">
    <source>
        <dbReference type="ARBA" id="ARBA00023172"/>
    </source>
</evidence>
<dbReference type="InterPro" id="IPR050639">
    <property type="entry name" value="SSR_resolvase"/>
</dbReference>
<evidence type="ECO:0000313" key="4">
    <source>
        <dbReference type="EMBL" id="NSJ51691.1"/>
    </source>
</evidence>
<evidence type="ECO:0000313" key="5">
    <source>
        <dbReference type="Proteomes" id="UP000669239"/>
    </source>
</evidence>
<feature type="domain" description="Resolvase/invertase-type recombinase catalytic" evidence="3">
    <location>
        <begin position="47"/>
        <end position="177"/>
    </location>
</feature>
<protein>
    <submittedName>
        <fullName evidence="4">Recombinase family protein</fullName>
    </submittedName>
</protein>
<dbReference type="PANTHER" id="PTHR30461:SF2">
    <property type="entry name" value="SERINE RECOMBINASE PINE-RELATED"/>
    <property type="match status" value="1"/>
</dbReference>
<keyword evidence="2" id="KW-0233">DNA recombination</keyword>
<sequence>MRCESVSALVRRKTTKRQKEPSRIYRFKVRLNVVVQEGEDLMNEKKKAWVYTRIDAPEDRYGSLKRQDQKLTEYASRMGWEVVGHSQDTGSCRDMNRPGLQALTDAVSQGCVNILVVSGPDRLSRNAKDIIAYAEFLQNFDVEAYSPEQGKIEVLCTSVLKDSALAVPDDSPNLSIR</sequence>
<reference evidence="4 5" key="1">
    <citation type="journal article" date="2020" name="Cell Host Microbe">
        <title>Functional and Genomic Variation between Human-Derived Isolates of Lachnospiraceae Reveals Inter- and Intra-Species Diversity.</title>
        <authorList>
            <person name="Sorbara M.T."/>
            <person name="Littmann E.R."/>
            <person name="Fontana E."/>
            <person name="Moody T.U."/>
            <person name="Kohout C.E."/>
            <person name="Gjonbalaj M."/>
            <person name="Eaton V."/>
            <person name="Seok R."/>
            <person name="Leiner I.M."/>
            <person name="Pamer E.G."/>
        </authorList>
    </citation>
    <scope>NUCLEOTIDE SEQUENCE [LARGE SCALE GENOMIC DNA]</scope>
    <source>
        <strain evidence="4 5">MSK.1.17</strain>
    </source>
</reference>
<name>A0ABX2HQD3_9FIRM</name>
<keyword evidence="5" id="KW-1185">Reference proteome</keyword>
<dbReference type="EMBL" id="JAAITT010000046">
    <property type="protein sequence ID" value="NSJ51691.1"/>
    <property type="molecule type" value="Genomic_DNA"/>
</dbReference>
<evidence type="ECO:0000256" key="1">
    <source>
        <dbReference type="ARBA" id="ARBA00023125"/>
    </source>
</evidence>
<dbReference type="SUPFAM" id="SSF53041">
    <property type="entry name" value="Resolvase-like"/>
    <property type="match status" value="1"/>
</dbReference>
<dbReference type="Gene3D" id="3.40.50.1390">
    <property type="entry name" value="Resolvase, N-terminal catalytic domain"/>
    <property type="match status" value="1"/>
</dbReference>